<accession>M5G9I1</accession>
<dbReference type="AlphaFoldDB" id="M5G9I1"/>
<evidence type="ECO:0000313" key="8">
    <source>
        <dbReference type="Proteomes" id="UP000030653"/>
    </source>
</evidence>
<evidence type="ECO:0000256" key="1">
    <source>
        <dbReference type="ARBA" id="ARBA00023015"/>
    </source>
</evidence>
<dbReference type="GO" id="GO:0000981">
    <property type="term" value="F:DNA-binding transcription factor activity, RNA polymerase II-specific"/>
    <property type="evidence" value="ECO:0007669"/>
    <property type="project" value="InterPro"/>
</dbReference>
<feature type="compositionally biased region" description="Acidic residues" evidence="5">
    <location>
        <begin position="145"/>
        <end position="164"/>
    </location>
</feature>
<dbReference type="CDD" id="cd00067">
    <property type="entry name" value="GAL4"/>
    <property type="match status" value="1"/>
</dbReference>
<dbReference type="EMBL" id="JH795861">
    <property type="protein sequence ID" value="EJU02522.1"/>
    <property type="molecule type" value="Genomic_DNA"/>
</dbReference>
<feature type="compositionally biased region" description="Pro residues" evidence="5">
    <location>
        <begin position="40"/>
        <end position="50"/>
    </location>
</feature>
<dbReference type="InterPro" id="IPR001138">
    <property type="entry name" value="Zn2Cys6_DnaBD"/>
</dbReference>
<organism evidence="7 8">
    <name type="scientific">Dacryopinax primogenitus (strain DJM 731)</name>
    <name type="common">Brown rot fungus</name>
    <dbReference type="NCBI Taxonomy" id="1858805"/>
    <lineage>
        <taxon>Eukaryota</taxon>
        <taxon>Fungi</taxon>
        <taxon>Dikarya</taxon>
        <taxon>Basidiomycota</taxon>
        <taxon>Agaricomycotina</taxon>
        <taxon>Dacrymycetes</taxon>
        <taxon>Dacrymycetales</taxon>
        <taxon>Dacrymycetaceae</taxon>
        <taxon>Dacryopinax</taxon>
    </lineage>
</organism>
<dbReference type="GO" id="GO:0008270">
    <property type="term" value="F:zinc ion binding"/>
    <property type="evidence" value="ECO:0007669"/>
    <property type="project" value="InterPro"/>
</dbReference>
<dbReference type="HOGENOM" id="CLU_894350_0_0_1"/>
<evidence type="ECO:0000256" key="3">
    <source>
        <dbReference type="ARBA" id="ARBA00023163"/>
    </source>
</evidence>
<evidence type="ECO:0000256" key="2">
    <source>
        <dbReference type="ARBA" id="ARBA00023125"/>
    </source>
</evidence>
<dbReference type="GeneID" id="63685098"/>
<dbReference type="GO" id="GO:0003677">
    <property type="term" value="F:DNA binding"/>
    <property type="evidence" value="ECO:0007669"/>
    <property type="project" value="UniProtKB-KW"/>
</dbReference>
<dbReference type="Pfam" id="PF00172">
    <property type="entry name" value="Zn_clus"/>
    <property type="match status" value="1"/>
</dbReference>
<keyword evidence="1" id="KW-0805">Transcription regulation</keyword>
<proteinExistence type="predicted"/>
<dbReference type="InterPro" id="IPR050675">
    <property type="entry name" value="OAF3"/>
</dbReference>
<evidence type="ECO:0000313" key="7">
    <source>
        <dbReference type="EMBL" id="EJU02522.1"/>
    </source>
</evidence>
<evidence type="ECO:0000259" key="6">
    <source>
        <dbReference type="PROSITE" id="PS50048"/>
    </source>
</evidence>
<dbReference type="RefSeq" id="XP_040629416.1">
    <property type="nucleotide sequence ID" value="XM_040770036.1"/>
</dbReference>
<dbReference type="PANTHER" id="PTHR31069">
    <property type="entry name" value="OLEATE-ACTIVATED TRANSCRIPTION FACTOR 1-RELATED"/>
    <property type="match status" value="1"/>
</dbReference>
<dbReference type="STRING" id="1858805.M5G9I1"/>
<dbReference type="PROSITE" id="PS50048">
    <property type="entry name" value="ZN2_CY6_FUNGAL_2"/>
    <property type="match status" value="1"/>
</dbReference>
<dbReference type="OMA" id="ANIACHY"/>
<evidence type="ECO:0000256" key="4">
    <source>
        <dbReference type="ARBA" id="ARBA00023242"/>
    </source>
</evidence>
<dbReference type="PROSITE" id="PS00463">
    <property type="entry name" value="ZN2_CY6_FUNGAL_1"/>
    <property type="match status" value="1"/>
</dbReference>
<gene>
    <name evidence="7" type="ORF">DACRYDRAFT_115584</name>
</gene>
<dbReference type="SMART" id="SM00066">
    <property type="entry name" value="GAL4"/>
    <property type="match status" value="1"/>
</dbReference>
<name>M5G9I1_DACPD</name>
<evidence type="ECO:0000256" key="5">
    <source>
        <dbReference type="SAM" id="MobiDB-lite"/>
    </source>
</evidence>
<keyword evidence="8" id="KW-1185">Reference proteome</keyword>
<keyword evidence="3" id="KW-0804">Transcription</keyword>
<keyword evidence="2" id="KW-0238">DNA-binding</keyword>
<dbReference type="SUPFAM" id="SSF57701">
    <property type="entry name" value="Zn2/Cys6 DNA-binding domain"/>
    <property type="match status" value="1"/>
</dbReference>
<keyword evidence="4" id="KW-0539">Nucleus</keyword>
<feature type="domain" description="Zn(2)-C6 fungal-type" evidence="6">
    <location>
        <begin position="193"/>
        <end position="223"/>
    </location>
</feature>
<feature type="region of interest" description="Disordered" evidence="5">
    <location>
        <begin position="125"/>
        <end position="186"/>
    </location>
</feature>
<reference evidence="7 8" key="1">
    <citation type="journal article" date="2012" name="Science">
        <title>The Paleozoic origin of enzymatic lignin decomposition reconstructed from 31 fungal genomes.</title>
        <authorList>
            <person name="Floudas D."/>
            <person name="Binder M."/>
            <person name="Riley R."/>
            <person name="Barry K."/>
            <person name="Blanchette R.A."/>
            <person name="Henrissat B."/>
            <person name="Martinez A.T."/>
            <person name="Otillar R."/>
            <person name="Spatafora J.W."/>
            <person name="Yadav J.S."/>
            <person name="Aerts A."/>
            <person name="Benoit I."/>
            <person name="Boyd A."/>
            <person name="Carlson A."/>
            <person name="Copeland A."/>
            <person name="Coutinho P.M."/>
            <person name="de Vries R.P."/>
            <person name="Ferreira P."/>
            <person name="Findley K."/>
            <person name="Foster B."/>
            <person name="Gaskell J."/>
            <person name="Glotzer D."/>
            <person name="Gorecki P."/>
            <person name="Heitman J."/>
            <person name="Hesse C."/>
            <person name="Hori C."/>
            <person name="Igarashi K."/>
            <person name="Jurgens J.A."/>
            <person name="Kallen N."/>
            <person name="Kersten P."/>
            <person name="Kohler A."/>
            <person name="Kuees U."/>
            <person name="Kumar T.K.A."/>
            <person name="Kuo A."/>
            <person name="LaButti K."/>
            <person name="Larrondo L.F."/>
            <person name="Lindquist E."/>
            <person name="Ling A."/>
            <person name="Lombard V."/>
            <person name="Lucas S."/>
            <person name="Lundell T."/>
            <person name="Martin R."/>
            <person name="McLaughlin D.J."/>
            <person name="Morgenstern I."/>
            <person name="Morin E."/>
            <person name="Murat C."/>
            <person name="Nagy L.G."/>
            <person name="Nolan M."/>
            <person name="Ohm R.A."/>
            <person name="Patyshakuliyeva A."/>
            <person name="Rokas A."/>
            <person name="Ruiz-Duenas F.J."/>
            <person name="Sabat G."/>
            <person name="Salamov A."/>
            <person name="Samejima M."/>
            <person name="Schmutz J."/>
            <person name="Slot J.C."/>
            <person name="St John F."/>
            <person name="Stenlid J."/>
            <person name="Sun H."/>
            <person name="Sun S."/>
            <person name="Syed K."/>
            <person name="Tsang A."/>
            <person name="Wiebenga A."/>
            <person name="Young D."/>
            <person name="Pisabarro A."/>
            <person name="Eastwood D.C."/>
            <person name="Martin F."/>
            <person name="Cullen D."/>
            <person name="Grigoriev I.V."/>
            <person name="Hibbett D.S."/>
        </authorList>
    </citation>
    <scope>NUCLEOTIDE SEQUENCE [LARGE SCALE GENOMIC DNA]</scope>
    <source>
        <strain evidence="7 8">DJM-731 SS1</strain>
    </source>
</reference>
<dbReference type="InterPro" id="IPR036864">
    <property type="entry name" value="Zn2-C6_fun-type_DNA-bd_sf"/>
</dbReference>
<sequence>MAPKRKAAVVAAAAPVDPSLREGDAEETSPPGAPEAVEAHPPPAPLPYPLPHVTDDEKIAPTTEQAIPTNLLQPPAGYYGIPYPPWGFAPIPYPPGAPGAPFPPPGYQLPPYYANGQLPPMPGLIYGPAPVPVPPPKADSAPSGEGDEGYSEADENPKPEDDEDYKPGKKHQRKSKAALPHDPDHAPKKANIACHYCRKRKIKCDETRPSCLSCVRLGQDCFYDDLRRFRGKAKSTLAKEKKSARMSARHKANSFAKEMPQMKFSALPMPGDPSLTEALSLAAMGPMPPGNMPKFMFWNAPPAANVDASST</sequence>
<feature type="region of interest" description="Disordered" evidence="5">
    <location>
        <begin position="1"/>
        <end position="55"/>
    </location>
</feature>
<dbReference type="Proteomes" id="UP000030653">
    <property type="component" value="Unassembled WGS sequence"/>
</dbReference>
<dbReference type="OrthoDB" id="39175at2759"/>
<dbReference type="Gene3D" id="4.10.240.10">
    <property type="entry name" value="Zn(2)-C6 fungal-type DNA-binding domain"/>
    <property type="match status" value="1"/>
</dbReference>
<protein>
    <recommendedName>
        <fullName evidence="6">Zn(2)-C6 fungal-type domain-containing protein</fullName>
    </recommendedName>
</protein>
<dbReference type="PANTHER" id="PTHR31069:SF32">
    <property type="entry name" value="ARGININE METABOLISM REGULATION PROTEIN II"/>
    <property type="match status" value="1"/>
</dbReference>